<organism evidence="2 3">
    <name type="scientific">Williamwhitmania taraxaci</name>
    <dbReference type="NCBI Taxonomy" id="1640674"/>
    <lineage>
        <taxon>Bacteria</taxon>
        <taxon>Pseudomonadati</taxon>
        <taxon>Bacteroidota</taxon>
        <taxon>Bacteroidia</taxon>
        <taxon>Bacteroidales</taxon>
        <taxon>Williamwhitmaniaceae</taxon>
        <taxon>Williamwhitmania</taxon>
    </lineage>
</organism>
<name>A0A1G6QXL2_9BACT</name>
<evidence type="ECO:0000256" key="1">
    <source>
        <dbReference type="SAM" id="MobiDB-lite"/>
    </source>
</evidence>
<reference evidence="2 3" key="1">
    <citation type="submission" date="2016-09" db="EMBL/GenBank/DDBJ databases">
        <authorList>
            <person name="Capua I."/>
            <person name="De Benedictis P."/>
            <person name="Joannis T."/>
            <person name="Lombin L.H."/>
            <person name="Cattoli G."/>
        </authorList>
    </citation>
    <scope>NUCLEOTIDE SEQUENCE [LARGE SCALE GENOMIC DNA]</scope>
    <source>
        <strain evidence="2 3">A7P-90m</strain>
    </source>
</reference>
<protein>
    <submittedName>
        <fullName evidence="2">Uncharacterized protein</fullName>
    </submittedName>
</protein>
<sequence>MLHPPCTVNKVYNAPSFIRSKTNRLLTFTDRRVTFTERELASIARAGASKLYEEDRLSREDRSATAKQEGQSDTAGEELRGDNRGVQVVSSVRNQVRGSNIQTLHAEPAYRKFDPLTSLRVAHDARLTCVYN</sequence>
<evidence type="ECO:0000313" key="2">
    <source>
        <dbReference type="EMBL" id="SDC97110.1"/>
    </source>
</evidence>
<feature type="compositionally biased region" description="Basic and acidic residues" evidence="1">
    <location>
        <begin position="53"/>
        <end position="64"/>
    </location>
</feature>
<dbReference type="EMBL" id="FMYP01000067">
    <property type="protein sequence ID" value="SDC97110.1"/>
    <property type="molecule type" value="Genomic_DNA"/>
</dbReference>
<gene>
    <name evidence="2" type="ORF">SAMN05216323_10675</name>
</gene>
<feature type="region of interest" description="Disordered" evidence="1">
    <location>
        <begin position="53"/>
        <end position="86"/>
    </location>
</feature>
<feature type="compositionally biased region" description="Polar residues" evidence="1">
    <location>
        <begin position="65"/>
        <end position="74"/>
    </location>
</feature>
<evidence type="ECO:0000313" key="3">
    <source>
        <dbReference type="Proteomes" id="UP000199452"/>
    </source>
</evidence>
<dbReference type="Proteomes" id="UP000199452">
    <property type="component" value="Unassembled WGS sequence"/>
</dbReference>
<keyword evidence="3" id="KW-1185">Reference proteome</keyword>
<accession>A0A1G6QXL2</accession>
<proteinExistence type="predicted"/>
<dbReference type="AlphaFoldDB" id="A0A1G6QXL2"/>